<dbReference type="InterPro" id="IPR003594">
    <property type="entry name" value="HATPase_dom"/>
</dbReference>
<comment type="subcellular location">
    <subcellularLocation>
        <location evidence="2">Membrane</location>
    </subcellularLocation>
</comment>
<evidence type="ECO:0000256" key="3">
    <source>
        <dbReference type="ARBA" id="ARBA00012438"/>
    </source>
</evidence>
<feature type="transmembrane region" description="Helical" evidence="11">
    <location>
        <begin position="177"/>
        <end position="197"/>
    </location>
</feature>
<evidence type="ECO:0000256" key="10">
    <source>
        <dbReference type="ARBA" id="ARBA00023136"/>
    </source>
</evidence>
<dbReference type="PRINTS" id="PR00344">
    <property type="entry name" value="BCTRLSENSOR"/>
</dbReference>
<evidence type="ECO:0000256" key="11">
    <source>
        <dbReference type="SAM" id="Phobius"/>
    </source>
</evidence>
<evidence type="ECO:0000256" key="6">
    <source>
        <dbReference type="ARBA" id="ARBA00022741"/>
    </source>
</evidence>
<keyword evidence="6" id="KW-0547">Nucleotide-binding</keyword>
<dbReference type="PROSITE" id="PS50109">
    <property type="entry name" value="HIS_KIN"/>
    <property type="match status" value="1"/>
</dbReference>
<keyword evidence="11" id="KW-1133">Transmembrane helix</keyword>
<dbReference type="EC" id="2.7.13.3" evidence="3"/>
<dbReference type="CDD" id="cd00082">
    <property type="entry name" value="HisKA"/>
    <property type="match status" value="1"/>
</dbReference>
<dbReference type="InterPro" id="IPR005467">
    <property type="entry name" value="His_kinase_dom"/>
</dbReference>
<reference evidence="14" key="1">
    <citation type="submission" date="2020-08" db="EMBL/GenBank/DDBJ databases">
        <title>Genome public.</title>
        <authorList>
            <person name="Liu C."/>
            <person name="Sun Q."/>
        </authorList>
    </citation>
    <scope>NUCLEOTIDE SEQUENCE</scope>
    <source>
        <strain evidence="14">NSJ-44</strain>
    </source>
</reference>
<evidence type="ECO:0000256" key="4">
    <source>
        <dbReference type="ARBA" id="ARBA00022553"/>
    </source>
</evidence>
<dbReference type="SMART" id="SM00304">
    <property type="entry name" value="HAMP"/>
    <property type="match status" value="1"/>
</dbReference>
<evidence type="ECO:0000256" key="5">
    <source>
        <dbReference type="ARBA" id="ARBA00022679"/>
    </source>
</evidence>
<keyword evidence="7" id="KW-0418">Kinase</keyword>
<dbReference type="GO" id="GO:0016020">
    <property type="term" value="C:membrane"/>
    <property type="evidence" value="ECO:0007669"/>
    <property type="project" value="UniProtKB-SubCell"/>
</dbReference>
<feature type="domain" description="HAMP" evidence="13">
    <location>
        <begin position="197"/>
        <end position="249"/>
    </location>
</feature>
<dbReference type="InterPro" id="IPR003660">
    <property type="entry name" value="HAMP_dom"/>
</dbReference>
<dbReference type="PANTHER" id="PTHR42878">
    <property type="entry name" value="TWO-COMPONENT HISTIDINE KINASE"/>
    <property type="match status" value="1"/>
</dbReference>
<dbReference type="GO" id="GO:0005524">
    <property type="term" value="F:ATP binding"/>
    <property type="evidence" value="ECO:0007669"/>
    <property type="project" value="UniProtKB-KW"/>
</dbReference>
<keyword evidence="4" id="KW-0597">Phosphoprotein</keyword>
<evidence type="ECO:0000313" key="14">
    <source>
        <dbReference type="EMBL" id="MBC8528463.1"/>
    </source>
</evidence>
<dbReference type="Gene3D" id="1.10.287.130">
    <property type="match status" value="1"/>
</dbReference>
<sequence>MRRSLYARLLATYLGVMMLALIGLGFLFSQMIVGETYTQKRDMLRIEAGRLAQYAARDYFTVGQVTKNFGEDLIYSAGQYKIDVWLVNLQGNVMQVQGAGQPAERSIESEQLKGYLSRIMNGETVETMGNLNGVYSRPMLTLGMPAKDQSGAVLGAIFVHTPMDEMNMAFMNIYTRVSWLAIMSAGLGAVLMALVTARITRPLKQMNLAASEIAHGKFDRRVEVTGDDEVGQLARNFNKMAEELKKLEELRGGFVANVSHELRSPMTSMQGFVQGMLDGTIPPEQRDYYLDIVLQETKRLTRLVNDLLDLSKMESGNFPLQCSAFELNERIRRVLIRYEGRIDDKHLQVQVDFRSETCMVWADPDRIDQVLSNLIDNAIKFTPEGGQLDIWTYTSTGKAFCCIKDSGIGLTEDQLPFIFERFYKADTAHTPGRGTGLGLSIVKKIIEEHGQTIEATSQAGKGTSFVFSLASYQEKGKLLEKRAKDFGGDKAREREKE</sequence>
<evidence type="ECO:0000256" key="1">
    <source>
        <dbReference type="ARBA" id="ARBA00000085"/>
    </source>
</evidence>
<dbReference type="SUPFAM" id="SSF158472">
    <property type="entry name" value="HAMP domain-like"/>
    <property type="match status" value="1"/>
</dbReference>
<keyword evidence="5" id="KW-0808">Transferase</keyword>
<dbReference type="FunFam" id="3.30.565.10:FF:000006">
    <property type="entry name" value="Sensor histidine kinase WalK"/>
    <property type="match status" value="1"/>
</dbReference>
<evidence type="ECO:0000256" key="2">
    <source>
        <dbReference type="ARBA" id="ARBA00004370"/>
    </source>
</evidence>
<organism evidence="14 15">
    <name type="scientific">Luoshenia tenuis</name>
    <dbReference type="NCBI Taxonomy" id="2763654"/>
    <lineage>
        <taxon>Bacteria</taxon>
        <taxon>Bacillati</taxon>
        <taxon>Bacillota</taxon>
        <taxon>Clostridia</taxon>
        <taxon>Christensenellales</taxon>
        <taxon>Christensenellaceae</taxon>
        <taxon>Luoshenia</taxon>
    </lineage>
</organism>
<gene>
    <name evidence="14" type="ORF">H8699_03310</name>
</gene>
<dbReference type="CDD" id="cd06225">
    <property type="entry name" value="HAMP"/>
    <property type="match status" value="1"/>
</dbReference>
<evidence type="ECO:0000256" key="7">
    <source>
        <dbReference type="ARBA" id="ARBA00022777"/>
    </source>
</evidence>
<dbReference type="SUPFAM" id="SSF55874">
    <property type="entry name" value="ATPase domain of HSP90 chaperone/DNA topoisomerase II/histidine kinase"/>
    <property type="match status" value="1"/>
</dbReference>
<name>A0A926CZH8_9FIRM</name>
<dbReference type="Gene3D" id="6.10.340.10">
    <property type="match status" value="1"/>
</dbReference>
<comment type="catalytic activity">
    <reaction evidence="1">
        <text>ATP + protein L-histidine = ADP + protein N-phospho-L-histidine.</text>
        <dbReference type="EC" id="2.7.13.3"/>
    </reaction>
</comment>
<dbReference type="InterPro" id="IPR036890">
    <property type="entry name" value="HATPase_C_sf"/>
</dbReference>
<dbReference type="InterPro" id="IPR050351">
    <property type="entry name" value="BphY/WalK/GraS-like"/>
</dbReference>
<keyword evidence="10 11" id="KW-0472">Membrane</keyword>
<dbReference type="Pfam" id="PF00672">
    <property type="entry name" value="HAMP"/>
    <property type="match status" value="1"/>
</dbReference>
<dbReference type="CDD" id="cd00075">
    <property type="entry name" value="HATPase"/>
    <property type="match status" value="1"/>
</dbReference>
<dbReference type="EMBL" id="JACRSO010000001">
    <property type="protein sequence ID" value="MBC8528463.1"/>
    <property type="molecule type" value="Genomic_DNA"/>
</dbReference>
<evidence type="ECO:0000256" key="8">
    <source>
        <dbReference type="ARBA" id="ARBA00022840"/>
    </source>
</evidence>
<keyword evidence="11" id="KW-0812">Transmembrane</keyword>
<dbReference type="PANTHER" id="PTHR42878:SF7">
    <property type="entry name" value="SENSOR HISTIDINE KINASE GLRK"/>
    <property type="match status" value="1"/>
</dbReference>
<dbReference type="Gene3D" id="3.30.565.10">
    <property type="entry name" value="Histidine kinase-like ATPase, C-terminal domain"/>
    <property type="match status" value="1"/>
</dbReference>
<dbReference type="GO" id="GO:0007234">
    <property type="term" value="P:osmosensory signaling via phosphorelay pathway"/>
    <property type="evidence" value="ECO:0007669"/>
    <property type="project" value="TreeGrafter"/>
</dbReference>
<protein>
    <recommendedName>
        <fullName evidence="3">histidine kinase</fullName>
        <ecNumber evidence="3">2.7.13.3</ecNumber>
    </recommendedName>
</protein>
<dbReference type="Pfam" id="PF00512">
    <property type="entry name" value="HisKA"/>
    <property type="match status" value="1"/>
</dbReference>
<dbReference type="GO" id="GO:0000156">
    <property type="term" value="F:phosphorelay response regulator activity"/>
    <property type="evidence" value="ECO:0007669"/>
    <property type="project" value="TreeGrafter"/>
</dbReference>
<evidence type="ECO:0000256" key="9">
    <source>
        <dbReference type="ARBA" id="ARBA00023012"/>
    </source>
</evidence>
<evidence type="ECO:0000313" key="15">
    <source>
        <dbReference type="Proteomes" id="UP000654279"/>
    </source>
</evidence>
<dbReference type="GO" id="GO:0000155">
    <property type="term" value="F:phosphorelay sensor kinase activity"/>
    <property type="evidence" value="ECO:0007669"/>
    <property type="project" value="InterPro"/>
</dbReference>
<dbReference type="SUPFAM" id="SSF47384">
    <property type="entry name" value="Homodimeric domain of signal transducing histidine kinase"/>
    <property type="match status" value="1"/>
</dbReference>
<feature type="transmembrane region" description="Helical" evidence="11">
    <location>
        <begin position="12"/>
        <end position="33"/>
    </location>
</feature>
<dbReference type="GO" id="GO:0030295">
    <property type="term" value="F:protein kinase activator activity"/>
    <property type="evidence" value="ECO:0007669"/>
    <property type="project" value="TreeGrafter"/>
</dbReference>
<keyword evidence="8" id="KW-0067">ATP-binding</keyword>
<dbReference type="Pfam" id="PF02518">
    <property type="entry name" value="HATPase_c"/>
    <property type="match status" value="1"/>
</dbReference>
<dbReference type="PROSITE" id="PS50885">
    <property type="entry name" value="HAMP"/>
    <property type="match status" value="1"/>
</dbReference>
<keyword evidence="9" id="KW-0902">Two-component regulatory system</keyword>
<evidence type="ECO:0000259" key="13">
    <source>
        <dbReference type="PROSITE" id="PS50885"/>
    </source>
</evidence>
<dbReference type="RefSeq" id="WP_138295036.1">
    <property type="nucleotide sequence ID" value="NZ_JACRSO010000001.1"/>
</dbReference>
<dbReference type="InterPro" id="IPR036097">
    <property type="entry name" value="HisK_dim/P_sf"/>
</dbReference>
<dbReference type="SMART" id="SM00387">
    <property type="entry name" value="HATPase_c"/>
    <property type="match status" value="1"/>
</dbReference>
<dbReference type="AlphaFoldDB" id="A0A926CZH8"/>
<accession>A0A926CZH8</accession>
<comment type="caution">
    <text evidence="14">The sequence shown here is derived from an EMBL/GenBank/DDBJ whole genome shotgun (WGS) entry which is preliminary data.</text>
</comment>
<proteinExistence type="predicted"/>
<dbReference type="InterPro" id="IPR003661">
    <property type="entry name" value="HisK_dim/P_dom"/>
</dbReference>
<dbReference type="FunFam" id="1.10.287.130:FF:000001">
    <property type="entry name" value="Two-component sensor histidine kinase"/>
    <property type="match status" value="1"/>
</dbReference>
<evidence type="ECO:0000259" key="12">
    <source>
        <dbReference type="PROSITE" id="PS50109"/>
    </source>
</evidence>
<dbReference type="InterPro" id="IPR004358">
    <property type="entry name" value="Sig_transdc_His_kin-like_C"/>
</dbReference>
<keyword evidence="15" id="KW-1185">Reference proteome</keyword>
<feature type="domain" description="Histidine kinase" evidence="12">
    <location>
        <begin position="257"/>
        <end position="473"/>
    </location>
</feature>
<dbReference type="SMART" id="SM00388">
    <property type="entry name" value="HisKA"/>
    <property type="match status" value="1"/>
</dbReference>
<dbReference type="Proteomes" id="UP000654279">
    <property type="component" value="Unassembled WGS sequence"/>
</dbReference>